<dbReference type="EMBL" id="CP034759">
    <property type="protein sequence ID" value="QBG34812.1"/>
    <property type="molecule type" value="Genomic_DNA"/>
</dbReference>
<feature type="chain" id="PRO_5020530018" evidence="1">
    <location>
        <begin position="23"/>
        <end position="380"/>
    </location>
</feature>
<gene>
    <name evidence="2" type="ORF">EMK97_03180</name>
</gene>
<dbReference type="RefSeq" id="WP_130599378.1">
    <property type="nucleotide sequence ID" value="NZ_CP034759.1"/>
</dbReference>
<dbReference type="InterPro" id="IPR018642">
    <property type="entry name" value="DUF2066"/>
</dbReference>
<feature type="signal peptide" evidence="1">
    <location>
        <begin position="1"/>
        <end position="22"/>
    </location>
</feature>
<accession>A0A4P6P5Y5</accession>
<dbReference type="KEGG" id="lsd:EMK97_03180"/>
<evidence type="ECO:0000313" key="3">
    <source>
        <dbReference type="Proteomes" id="UP000290244"/>
    </source>
</evidence>
<dbReference type="Proteomes" id="UP000290244">
    <property type="component" value="Chromosome"/>
</dbReference>
<reference evidence="2 3" key="1">
    <citation type="submission" date="2018-12" db="EMBL/GenBank/DDBJ databases">
        <title>Complete genome of Litorilituus sediminis.</title>
        <authorList>
            <person name="Liu A."/>
            <person name="Rong J."/>
        </authorList>
    </citation>
    <scope>NUCLEOTIDE SEQUENCE [LARGE SCALE GENOMIC DNA]</scope>
    <source>
        <strain evidence="2 3">JCM 17549</strain>
    </source>
</reference>
<dbReference type="AlphaFoldDB" id="A0A4P6P5Y5"/>
<evidence type="ECO:0000313" key="2">
    <source>
        <dbReference type="EMBL" id="QBG34812.1"/>
    </source>
</evidence>
<name>A0A4P6P5Y5_9GAMM</name>
<keyword evidence="1" id="KW-0732">Signal</keyword>
<protein>
    <submittedName>
        <fullName evidence="2">DUF2066 domain-containing protein</fullName>
    </submittedName>
</protein>
<dbReference type="Pfam" id="PF09839">
    <property type="entry name" value="DUF2066"/>
    <property type="match status" value="1"/>
</dbReference>
<organism evidence="2 3">
    <name type="scientific">Litorilituus sediminis</name>
    <dbReference type="NCBI Taxonomy" id="718192"/>
    <lineage>
        <taxon>Bacteria</taxon>
        <taxon>Pseudomonadati</taxon>
        <taxon>Pseudomonadota</taxon>
        <taxon>Gammaproteobacteria</taxon>
        <taxon>Alteromonadales</taxon>
        <taxon>Colwelliaceae</taxon>
        <taxon>Litorilituus</taxon>
    </lineage>
</organism>
<proteinExistence type="predicted"/>
<keyword evidence="3" id="KW-1185">Reference proteome</keyword>
<dbReference type="OrthoDB" id="6195299at2"/>
<evidence type="ECO:0000256" key="1">
    <source>
        <dbReference type="SAM" id="SignalP"/>
    </source>
</evidence>
<sequence>MHKYLIALCFVAYSAVCIQVAAVEVNDLYQASVPVDSQSSKLRREASEKALQAVMLKVGGEQSVLDNEVLKTAVSNYNNYITKYRYHTKQQQLYLLASFNEDKVNALFQQAQLPLWGRLRPQVLLWLIDEQGLTREIMANSSSSSLPEVVNDFSSLRGLPLVMPLMDLTDATQVSLSDVWGRFEQPIRTASMRYFAEAIVVMRLSNSSLLAQDDTLAEDADSTREDDNSNCGLLCVEQQTEQRYHLDWTLFAQSQRFTSQYQGSNKAALVNQGLADITELIYKHYALSATNSNEFVLEVANVDSLKSYKEIFTFLSELSAVNAVTLTSAQGTSMQFRLQLLGSKAAFMASLQLNKQLKQYIDPLAEVDVDAIPVFYWGQQ</sequence>